<keyword evidence="6" id="KW-1185">Reference proteome</keyword>
<dbReference type="PANTHER" id="PTHR11926:SF744">
    <property type="entry name" value="GLYCOSYLTRANSFERASE"/>
    <property type="match status" value="1"/>
</dbReference>
<dbReference type="FunFam" id="3.40.50.2000:FF:000060">
    <property type="entry name" value="Glycosyltransferase"/>
    <property type="match status" value="1"/>
</dbReference>
<sequence length="494" mass="52917">MAKQQHFLIVTYPAQGHITPARHLASRLAGAAPGARVTVCVPLSAFRKMFPGAAVEGEESDDGGEQVAYVAYSDGYDGGFDRAADSYARYMEQVRAAGSRSLAGVLRRLRDGGRPVTCAVYTLLLPWVAGVAREHGVAATAVFWIQPATALAAYYHYFRGLGDAVVRAAVAAKAKASGEEDASAGMVRLPGLPPLRVLRDLPSFLAVTEDDDPFACVLPEFRDLVDAIERSSSPTSTYVLANTFDAMEPEALASLRPHVDVFSIGPVLSFLHDDAEERAVSRRPPPRDLFEHPDGVSRYLEWLDSKPARSVVYISFGSSSVMSRKQVAEIADAMTRIERPFLWVLRKDNCKDQDEDAAIRKLATAAAGLVVEWCEQARVLSHPAVACFVTHCGWNSSLESVACGVPIVAAPQYSDQGTAAWLVQERWGTGVRAAGDGGVVEAGELVRCVEAATSGEVVARAAALRERARAAVADGGSSDRNLREFLKQIAGGGS</sequence>
<dbReference type="OrthoDB" id="5835829at2759"/>
<dbReference type="EC" id="2.4.1.-" evidence="4"/>
<reference evidence="5 6" key="1">
    <citation type="journal article" date="2019" name="Sci. Rep.">
        <title>A high-quality genome of Eragrostis curvula grass provides insights into Poaceae evolution and supports new strategies to enhance forage quality.</title>
        <authorList>
            <person name="Carballo J."/>
            <person name="Santos B.A.C.M."/>
            <person name="Zappacosta D."/>
            <person name="Garbus I."/>
            <person name="Selva J.P."/>
            <person name="Gallo C.A."/>
            <person name="Diaz A."/>
            <person name="Albertini E."/>
            <person name="Caccamo M."/>
            <person name="Echenique V."/>
        </authorList>
    </citation>
    <scope>NUCLEOTIDE SEQUENCE [LARGE SCALE GENOMIC DNA]</scope>
    <source>
        <strain evidence="6">cv. Victoria</strain>
        <tissue evidence="5">Leaf</tissue>
    </source>
</reference>
<dbReference type="InterPro" id="IPR035595">
    <property type="entry name" value="UDP_glycos_trans_CS"/>
</dbReference>
<dbReference type="CDD" id="cd03784">
    <property type="entry name" value="GT1_Gtf-like"/>
    <property type="match status" value="1"/>
</dbReference>
<evidence type="ECO:0000313" key="5">
    <source>
        <dbReference type="EMBL" id="TVU17200.1"/>
    </source>
</evidence>
<comment type="caution">
    <text evidence="5">The sequence shown here is derived from an EMBL/GenBank/DDBJ whole genome shotgun (WGS) entry which is preliminary data.</text>
</comment>
<dbReference type="PROSITE" id="PS00375">
    <property type="entry name" value="UDPGT"/>
    <property type="match status" value="1"/>
</dbReference>
<dbReference type="AlphaFoldDB" id="A0A5J9U204"/>
<feature type="non-terminal residue" evidence="5">
    <location>
        <position position="1"/>
    </location>
</feature>
<proteinExistence type="inferred from homology"/>
<accession>A0A5J9U204</accession>
<organism evidence="5 6">
    <name type="scientific">Eragrostis curvula</name>
    <name type="common">weeping love grass</name>
    <dbReference type="NCBI Taxonomy" id="38414"/>
    <lineage>
        <taxon>Eukaryota</taxon>
        <taxon>Viridiplantae</taxon>
        <taxon>Streptophyta</taxon>
        <taxon>Embryophyta</taxon>
        <taxon>Tracheophyta</taxon>
        <taxon>Spermatophyta</taxon>
        <taxon>Magnoliopsida</taxon>
        <taxon>Liliopsida</taxon>
        <taxon>Poales</taxon>
        <taxon>Poaceae</taxon>
        <taxon>PACMAD clade</taxon>
        <taxon>Chloridoideae</taxon>
        <taxon>Eragrostideae</taxon>
        <taxon>Eragrostidinae</taxon>
        <taxon>Eragrostis</taxon>
    </lineage>
</organism>
<keyword evidence="2 3" id="KW-0808">Transferase</keyword>
<comment type="similarity">
    <text evidence="1 3">Belongs to the UDP-glycosyltransferase family.</text>
</comment>
<dbReference type="GO" id="GO:0080043">
    <property type="term" value="F:quercetin 3-O-glucosyltransferase activity"/>
    <property type="evidence" value="ECO:0007669"/>
    <property type="project" value="TreeGrafter"/>
</dbReference>
<keyword evidence="3" id="KW-0328">Glycosyltransferase</keyword>
<dbReference type="GO" id="GO:0080044">
    <property type="term" value="F:quercetin 7-O-glucosyltransferase activity"/>
    <property type="evidence" value="ECO:0007669"/>
    <property type="project" value="TreeGrafter"/>
</dbReference>
<dbReference type="SUPFAM" id="SSF53756">
    <property type="entry name" value="UDP-Glycosyltransferase/glycogen phosphorylase"/>
    <property type="match status" value="1"/>
</dbReference>
<evidence type="ECO:0000256" key="3">
    <source>
        <dbReference type="RuleBase" id="RU003718"/>
    </source>
</evidence>
<dbReference type="PANTHER" id="PTHR11926">
    <property type="entry name" value="GLUCOSYL/GLUCURONOSYL TRANSFERASES"/>
    <property type="match status" value="1"/>
</dbReference>
<evidence type="ECO:0000256" key="4">
    <source>
        <dbReference type="RuleBase" id="RU362057"/>
    </source>
</evidence>
<gene>
    <name evidence="5" type="ORF">EJB05_33219</name>
</gene>
<dbReference type="InterPro" id="IPR002213">
    <property type="entry name" value="UDP_glucos_trans"/>
</dbReference>
<evidence type="ECO:0000256" key="1">
    <source>
        <dbReference type="ARBA" id="ARBA00009995"/>
    </source>
</evidence>
<dbReference type="FunFam" id="3.40.50.2000:FF:000135">
    <property type="entry name" value="Glycosyltransferase"/>
    <property type="match status" value="1"/>
</dbReference>
<evidence type="ECO:0000313" key="6">
    <source>
        <dbReference type="Proteomes" id="UP000324897"/>
    </source>
</evidence>
<dbReference type="Proteomes" id="UP000324897">
    <property type="component" value="Chromosome 7"/>
</dbReference>
<dbReference type="Pfam" id="PF00201">
    <property type="entry name" value="UDPGT"/>
    <property type="match status" value="1"/>
</dbReference>
<dbReference type="Gramene" id="TVU17200">
    <property type="protein sequence ID" value="TVU17200"/>
    <property type="gene ID" value="EJB05_33219"/>
</dbReference>
<name>A0A5J9U204_9POAL</name>
<evidence type="ECO:0000256" key="2">
    <source>
        <dbReference type="ARBA" id="ARBA00022679"/>
    </source>
</evidence>
<protein>
    <recommendedName>
        <fullName evidence="4">Glycosyltransferase</fullName>
        <ecNumber evidence="4">2.4.1.-</ecNumber>
    </recommendedName>
</protein>
<dbReference type="EMBL" id="RWGY01000029">
    <property type="protein sequence ID" value="TVU17200.1"/>
    <property type="molecule type" value="Genomic_DNA"/>
</dbReference>
<dbReference type="Gene3D" id="3.40.50.2000">
    <property type="entry name" value="Glycogen Phosphorylase B"/>
    <property type="match status" value="2"/>
</dbReference>